<evidence type="ECO:0000313" key="1">
    <source>
        <dbReference type="EMBL" id="KAK1865141.1"/>
    </source>
</evidence>
<organism evidence="1 2">
    <name type="scientific">Pyropia yezoensis</name>
    <name type="common">Susabi-nori</name>
    <name type="synonym">Porphyra yezoensis</name>
    <dbReference type="NCBI Taxonomy" id="2788"/>
    <lineage>
        <taxon>Eukaryota</taxon>
        <taxon>Rhodophyta</taxon>
        <taxon>Bangiophyceae</taxon>
        <taxon>Bangiales</taxon>
        <taxon>Bangiaceae</taxon>
        <taxon>Pyropia</taxon>
    </lineage>
</organism>
<protein>
    <submittedName>
        <fullName evidence="1">Uncharacterized protein</fullName>
    </submittedName>
</protein>
<comment type="caution">
    <text evidence="1">The sequence shown here is derived from an EMBL/GenBank/DDBJ whole genome shotgun (WGS) entry which is preliminary data.</text>
</comment>
<evidence type="ECO:0000313" key="2">
    <source>
        <dbReference type="Proteomes" id="UP000798662"/>
    </source>
</evidence>
<dbReference type="Proteomes" id="UP000798662">
    <property type="component" value="Chromosome 2"/>
</dbReference>
<dbReference type="EMBL" id="CM020619">
    <property type="protein sequence ID" value="KAK1865141.1"/>
    <property type="molecule type" value="Genomic_DNA"/>
</dbReference>
<reference evidence="1" key="1">
    <citation type="submission" date="2019-11" db="EMBL/GenBank/DDBJ databases">
        <title>Nori genome reveals adaptations in red seaweeds to the harsh intertidal environment.</title>
        <authorList>
            <person name="Wang D."/>
            <person name="Mao Y."/>
        </authorList>
    </citation>
    <scope>NUCLEOTIDE SEQUENCE</scope>
    <source>
        <tissue evidence="1">Gametophyte</tissue>
    </source>
</reference>
<name>A0ACC3C4F0_PYRYE</name>
<keyword evidence="2" id="KW-1185">Reference proteome</keyword>
<accession>A0ACC3C4F0</accession>
<gene>
    <name evidence="1" type="ORF">I4F81_007676</name>
</gene>
<proteinExistence type="predicted"/>
<sequence length="122" mass="13331">MRVRQTSPSRMVLTARGTSSLRIGSAVGQASAPPWMSAPQLGLAMGGLLTLRGALRLRRALTVASRVKLHLDCFVTLHLDCFLREEEWARRDATAPALFAGQTEPLVESLREGRWGGGRCNM</sequence>